<dbReference type="EMBL" id="VFPU01000001">
    <property type="protein sequence ID" value="TQM97671.1"/>
    <property type="molecule type" value="Genomic_DNA"/>
</dbReference>
<evidence type="ECO:0000256" key="2">
    <source>
        <dbReference type="ARBA" id="ARBA00013064"/>
    </source>
</evidence>
<dbReference type="EC" id="3.1.3.48" evidence="2"/>
<dbReference type="Pfam" id="PF01451">
    <property type="entry name" value="LMWPc"/>
    <property type="match status" value="1"/>
</dbReference>
<dbReference type="PANTHER" id="PTHR11717">
    <property type="entry name" value="LOW MOLECULAR WEIGHT PROTEIN TYROSINE PHOSPHATASE"/>
    <property type="match status" value="1"/>
</dbReference>
<evidence type="ECO:0000313" key="7">
    <source>
        <dbReference type="EMBL" id="TQM97671.1"/>
    </source>
</evidence>
<dbReference type="SUPFAM" id="SSF52788">
    <property type="entry name" value="Phosphotyrosine protein phosphatases I"/>
    <property type="match status" value="1"/>
</dbReference>
<evidence type="ECO:0000313" key="8">
    <source>
        <dbReference type="Proteomes" id="UP000315133"/>
    </source>
</evidence>
<dbReference type="PRINTS" id="PR00719">
    <property type="entry name" value="LMWPTPASE"/>
</dbReference>
<feature type="active site" description="Nucleophile" evidence="5">
    <location>
        <position position="13"/>
    </location>
</feature>
<evidence type="ECO:0000256" key="1">
    <source>
        <dbReference type="ARBA" id="ARBA00011063"/>
    </source>
</evidence>
<feature type="active site" description="Proton donor" evidence="5">
    <location>
        <position position="125"/>
    </location>
</feature>
<keyword evidence="8" id="KW-1185">Reference proteome</keyword>
<dbReference type="Proteomes" id="UP000315133">
    <property type="component" value="Unassembled WGS sequence"/>
</dbReference>
<proteinExistence type="inferred from homology"/>
<accession>A0A543KRI1</accession>
<dbReference type="SMART" id="SM00226">
    <property type="entry name" value="LMWPc"/>
    <property type="match status" value="1"/>
</dbReference>
<keyword evidence="4" id="KW-0904">Protein phosphatase</keyword>
<dbReference type="AlphaFoldDB" id="A0A543KRI1"/>
<organism evidence="7 8">
    <name type="scientific">Ornithinimicrobium humiphilum</name>
    <dbReference type="NCBI Taxonomy" id="125288"/>
    <lineage>
        <taxon>Bacteria</taxon>
        <taxon>Bacillati</taxon>
        <taxon>Actinomycetota</taxon>
        <taxon>Actinomycetes</taxon>
        <taxon>Micrococcales</taxon>
        <taxon>Ornithinimicrobiaceae</taxon>
        <taxon>Ornithinimicrobium</taxon>
    </lineage>
</organism>
<name>A0A543KRI1_9MICO</name>
<protein>
    <recommendedName>
        <fullName evidence="2">protein-tyrosine-phosphatase</fullName>
        <ecNumber evidence="2">3.1.3.48</ecNumber>
    </recommendedName>
</protein>
<comment type="caution">
    <text evidence="7">The sequence shown here is derived from an EMBL/GenBank/DDBJ whole genome shotgun (WGS) entry which is preliminary data.</text>
</comment>
<dbReference type="Gene3D" id="3.40.50.2300">
    <property type="match status" value="1"/>
</dbReference>
<feature type="domain" description="Phosphotyrosine protein phosphatase I" evidence="6">
    <location>
        <begin position="1"/>
        <end position="151"/>
    </location>
</feature>
<evidence type="ECO:0000259" key="6">
    <source>
        <dbReference type="SMART" id="SM00226"/>
    </source>
</evidence>
<dbReference type="InterPro" id="IPR023485">
    <property type="entry name" value="Ptyr_pPase"/>
</dbReference>
<comment type="similarity">
    <text evidence="1">Belongs to the low molecular weight phosphotyrosine protein phosphatase family.</text>
</comment>
<reference evidence="7 8" key="1">
    <citation type="submission" date="2019-06" db="EMBL/GenBank/DDBJ databases">
        <title>Sequencing the genomes of 1000 actinobacteria strains.</title>
        <authorList>
            <person name="Klenk H.-P."/>
        </authorList>
    </citation>
    <scope>NUCLEOTIDE SEQUENCE [LARGE SCALE GENOMIC DNA]</scope>
    <source>
        <strain evidence="7 8">DSM 12362</strain>
    </source>
</reference>
<dbReference type="CDD" id="cd16343">
    <property type="entry name" value="LMWPTP"/>
    <property type="match status" value="1"/>
</dbReference>
<feature type="active site" description="Nucleophile" evidence="5">
    <location>
        <position position="7"/>
    </location>
</feature>
<dbReference type="InterPro" id="IPR017867">
    <property type="entry name" value="Tyr_phospatase_low_mol_wt"/>
</dbReference>
<evidence type="ECO:0000256" key="3">
    <source>
        <dbReference type="ARBA" id="ARBA00022801"/>
    </source>
</evidence>
<dbReference type="OrthoDB" id="9784339at2"/>
<evidence type="ECO:0000256" key="4">
    <source>
        <dbReference type="ARBA" id="ARBA00022912"/>
    </source>
</evidence>
<dbReference type="GO" id="GO:0004725">
    <property type="term" value="F:protein tyrosine phosphatase activity"/>
    <property type="evidence" value="ECO:0007669"/>
    <property type="project" value="UniProtKB-EC"/>
</dbReference>
<keyword evidence="3" id="KW-0378">Hydrolase</keyword>
<dbReference type="InterPro" id="IPR036196">
    <property type="entry name" value="Ptyr_pPase_sf"/>
</dbReference>
<gene>
    <name evidence="7" type="ORF">FB476_2594</name>
</gene>
<sequence length="175" mass="18703">MHLLTVCLGNICRSPAAEAVLLHRLAEAGLDDVTVSSAGTADYHVGTRPHELSRAEGEHRGYSFGSVAEQFAPDHFDRADLVLVMDSDNEADVLALARTPEDAAKVVRLGAFASDAPEGVRDVPDPWGHPREAYAAMYDQVEDAVDGLVRALADGTLQDVLEAARGPRPGHAERP</sequence>
<dbReference type="RefSeq" id="WP_141819403.1">
    <property type="nucleotide sequence ID" value="NZ_BAAAIL010000001.1"/>
</dbReference>
<dbReference type="PANTHER" id="PTHR11717:SF7">
    <property type="entry name" value="LOW MOLECULAR WEIGHT PHOSPHOTYROSINE PROTEIN PHOSPHATASE"/>
    <property type="match status" value="1"/>
</dbReference>
<evidence type="ECO:0000256" key="5">
    <source>
        <dbReference type="PIRSR" id="PIRSR617867-1"/>
    </source>
</evidence>
<dbReference type="InterPro" id="IPR050438">
    <property type="entry name" value="LMW_PTPase"/>
</dbReference>